<accession>A0A1D9MM33</accession>
<feature type="region of interest" description="Disordered" evidence="1">
    <location>
        <begin position="541"/>
        <end position="567"/>
    </location>
</feature>
<protein>
    <recommendedName>
        <fullName evidence="8">DUF2207 domain-containing protein</fullName>
    </recommendedName>
</protein>
<keyword evidence="2" id="KW-1133">Transmembrane helix</keyword>
<dbReference type="InterPro" id="IPR018702">
    <property type="entry name" value="DUF2207"/>
</dbReference>
<dbReference type="STRING" id="1912795.BK816_08095"/>
<dbReference type="Proteomes" id="UP000176288">
    <property type="component" value="Chromosome"/>
</dbReference>
<name>A0A1D9MM33_9ACTO</name>
<evidence type="ECO:0000259" key="4">
    <source>
        <dbReference type="Pfam" id="PF09972"/>
    </source>
</evidence>
<feature type="signal peptide" evidence="3">
    <location>
        <begin position="1"/>
        <end position="28"/>
    </location>
</feature>
<dbReference type="KEGG" id="avu:BK816_08095"/>
<dbReference type="InterPro" id="IPR048389">
    <property type="entry name" value="YciQ-like_C"/>
</dbReference>
<dbReference type="RefSeq" id="WP_071164712.1">
    <property type="nucleotide sequence ID" value="NZ_CP017812.1"/>
</dbReference>
<evidence type="ECO:0000256" key="3">
    <source>
        <dbReference type="SAM" id="SignalP"/>
    </source>
</evidence>
<dbReference type="AlphaFoldDB" id="A0A1D9MM33"/>
<dbReference type="Pfam" id="PF09972">
    <property type="entry name" value="DUF2207"/>
    <property type="match status" value="1"/>
</dbReference>
<dbReference type="Pfam" id="PF20990">
    <property type="entry name" value="DUF2207_C"/>
    <property type="match status" value="1"/>
</dbReference>
<evidence type="ECO:0008006" key="8">
    <source>
        <dbReference type="Google" id="ProtNLM"/>
    </source>
</evidence>
<dbReference type="EMBL" id="CP017812">
    <property type="protein sequence ID" value="AOZ73249.1"/>
    <property type="molecule type" value="Genomic_DNA"/>
</dbReference>
<gene>
    <name evidence="6" type="ORF">BK816_08095</name>
</gene>
<dbReference type="OrthoDB" id="46834at2"/>
<proteinExistence type="predicted"/>
<feature type="chain" id="PRO_5009443766" description="DUF2207 domain-containing protein" evidence="3">
    <location>
        <begin position="29"/>
        <end position="567"/>
    </location>
</feature>
<keyword evidence="7" id="KW-1185">Reference proteome</keyword>
<evidence type="ECO:0000256" key="2">
    <source>
        <dbReference type="SAM" id="Phobius"/>
    </source>
</evidence>
<keyword evidence="2" id="KW-0812">Transmembrane</keyword>
<evidence type="ECO:0000259" key="5">
    <source>
        <dbReference type="Pfam" id="PF20990"/>
    </source>
</evidence>
<organism evidence="6 7">
    <name type="scientific">Boudabousia tangfeifanii</name>
    <dbReference type="NCBI Taxonomy" id="1912795"/>
    <lineage>
        <taxon>Bacteria</taxon>
        <taxon>Bacillati</taxon>
        <taxon>Actinomycetota</taxon>
        <taxon>Actinomycetes</taxon>
        <taxon>Actinomycetales</taxon>
        <taxon>Actinomycetaceae</taxon>
        <taxon>Boudabousia</taxon>
    </lineage>
</organism>
<feature type="domain" description="DUF2207" evidence="4">
    <location>
        <begin position="73"/>
        <end position="183"/>
    </location>
</feature>
<reference evidence="6 7" key="1">
    <citation type="submission" date="2016-10" db="EMBL/GenBank/DDBJ databases">
        <title>Actinomyces aegypiusis sp. nov., isolated from the Aegypius monachus in Qinghai Tibet Plateau China.</title>
        <authorList>
            <person name="Wang Y."/>
        </authorList>
    </citation>
    <scope>NUCLEOTIDE SEQUENCE [LARGE SCALE GENOMIC DNA]</scope>
    <source>
        <strain evidence="6 7">VUL4_3</strain>
    </source>
</reference>
<evidence type="ECO:0000313" key="7">
    <source>
        <dbReference type="Proteomes" id="UP000176288"/>
    </source>
</evidence>
<keyword evidence="2" id="KW-0472">Membrane</keyword>
<evidence type="ECO:0000256" key="1">
    <source>
        <dbReference type="SAM" id="MobiDB-lite"/>
    </source>
</evidence>
<keyword evidence="3" id="KW-0732">Signal</keyword>
<sequence>MAKKLSVALLAFLLILLPVSGMVSSAQATELVSLTINLDIDEDGNGHFEQVWETNDNRGTEKYIVIDNLKPTMKLTEFEVYEFDKKFEELPDWDVNASLDEKAFKSGINYNGTAQELCWGIGSYGKHKFTVKYTISNVIEKLDDAQVLNWQFVNPDLSEPPQNLKINITSKKFAAGIVQEVNTFGFKGDFKVTPTNISVQSTGDFGPKNYVVVLAKIAPDTYNTETQVFKTYQQVRATSFEGVQKEKWKKILWIALFVGLGTVSVVAVVLAIAMPLSRRRVRNKYLKSASGYGGSSYSKPPEFNIPKMYQLLELGNKSMSKEFRANLLSAYIMRWILDKRVTPVDDGSTIFGKQKYAIRIIDKNDDPFLDDAERMIFSMLIHAAGDNNVVEAGELKSYFQTTSGNLSWQSFTNHIENRGKHLLADNGWSEEARGRSLLVPFKELRLTSAGVEELSKVMGFRYYLETFTIVDEREMQEVVLWKYYLIYATLFGCADRVYEQLKRLVPNIKSVLAESENITSIATNLGDSGYSGITSGSFDGGGGSGGGGSFSGGGGGSSGGGSGGGTR</sequence>
<feature type="domain" description="Predicted membrane protein YciQ-like C-terminal" evidence="5">
    <location>
        <begin position="445"/>
        <end position="501"/>
    </location>
</feature>
<evidence type="ECO:0000313" key="6">
    <source>
        <dbReference type="EMBL" id="AOZ73249.1"/>
    </source>
</evidence>
<feature type="transmembrane region" description="Helical" evidence="2">
    <location>
        <begin position="251"/>
        <end position="274"/>
    </location>
</feature>